<accession>C3ZBR0</accession>
<sequence>MKNDTRDTHISNSSLLQSARRTLRDSRAGFPSPGIPTSICASHVRERGAPGQVRESTSRKISTDEIPPLLLDTKRTGRTRTRSYSVEKIKYRHNDRIVPIPEDLSAAAGSPGNVLSPGLHLGPVSCPGNVQSITITSVLSASSGRTFSSADCSGCSLVPLPTEAQGRYMSIVVQPGATHESWEI</sequence>
<dbReference type="AlphaFoldDB" id="C3ZBR0"/>
<name>C3ZBR0_BRAFL</name>
<organism>
    <name type="scientific">Branchiostoma floridae</name>
    <name type="common">Florida lancelet</name>
    <name type="synonym">Amphioxus</name>
    <dbReference type="NCBI Taxonomy" id="7739"/>
    <lineage>
        <taxon>Eukaryota</taxon>
        <taxon>Metazoa</taxon>
        <taxon>Chordata</taxon>
        <taxon>Cephalochordata</taxon>
        <taxon>Leptocardii</taxon>
        <taxon>Amphioxiformes</taxon>
        <taxon>Branchiostomatidae</taxon>
        <taxon>Branchiostoma</taxon>
    </lineage>
</organism>
<protein>
    <submittedName>
        <fullName evidence="2">Uncharacterized protein</fullName>
    </submittedName>
</protein>
<dbReference type="InParanoid" id="C3ZBR0"/>
<dbReference type="EMBL" id="GG666603">
    <property type="protein sequence ID" value="EEN50297.1"/>
    <property type="molecule type" value="Genomic_DNA"/>
</dbReference>
<gene>
    <name evidence="2" type="ORF">BRAFLDRAFT_65142</name>
</gene>
<reference evidence="2" key="1">
    <citation type="journal article" date="2008" name="Nature">
        <title>The amphioxus genome and the evolution of the chordate karyotype.</title>
        <authorList>
            <consortium name="US DOE Joint Genome Institute (JGI-PGF)"/>
            <person name="Putnam N.H."/>
            <person name="Butts T."/>
            <person name="Ferrier D.E.K."/>
            <person name="Furlong R.F."/>
            <person name="Hellsten U."/>
            <person name="Kawashima T."/>
            <person name="Robinson-Rechavi M."/>
            <person name="Shoguchi E."/>
            <person name="Terry A."/>
            <person name="Yu J.-K."/>
            <person name="Benito-Gutierrez E.L."/>
            <person name="Dubchak I."/>
            <person name="Garcia-Fernandez J."/>
            <person name="Gibson-Brown J.J."/>
            <person name="Grigoriev I.V."/>
            <person name="Horton A.C."/>
            <person name="de Jong P.J."/>
            <person name="Jurka J."/>
            <person name="Kapitonov V.V."/>
            <person name="Kohara Y."/>
            <person name="Kuroki Y."/>
            <person name="Lindquist E."/>
            <person name="Lucas S."/>
            <person name="Osoegawa K."/>
            <person name="Pennacchio L.A."/>
            <person name="Salamov A.A."/>
            <person name="Satou Y."/>
            <person name="Sauka-Spengler T."/>
            <person name="Schmutz J."/>
            <person name="Shin-I T."/>
            <person name="Toyoda A."/>
            <person name="Bronner-Fraser M."/>
            <person name="Fujiyama A."/>
            <person name="Holland L.Z."/>
            <person name="Holland P.W.H."/>
            <person name="Satoh N."/>
            <person name="Rokhsar D.S."/>
        </authorList>
    </citation>
    <scope>NUCLEOTIDE SEQUENCE [LARGE SCALE GENOMIC DNA]</scope>
    <source>
        <strain evidence="2">S238N-H82</strain>
        <tissue evidence="2">Testes</tissue>
    </source>
</reference>
<feature type="compositionally biased region" description="Polar residues" evidence="1">
    <location>
        <begin position="10"/>
        <end position="20"/>
    </location>
</feature>
<proteinExistence type="predicted"/>
<evidence type="ECO:0000256" key="1">
    <source>
        <dbReference type="SAM" id="MobiDB-lite"/>
    </source>
</evidence>
<feature type="region of interest" description="Disordered" evidence="1">
    <location>
        <begin position="1"/>
        <end position="20"/>
    </location>
</feature>
<evidence type="ECO:0000313" key="2">
    <source>
        <dbReference type="EMBL" id="EEN50297.1"/>
    </source>
</evidence>